<evidence type="ECO:0000256" key="1">
    <source>
        <dbReference type="ARBA" id="ARBA00004141"/>
    </source>
</evidence>
<evidence type="ECO:0000256" key="7">
    <source>
        <dbReference type="SAM" id="MobiDB-lite"/>
    </source>
</evidence>
<organism evidence="11 12">
    <name type="scientific">Phaeobacter italicus</name>
    <dbReference type="NCBI Taxonomy" id="481446"/>
    <lineage>
        <taxon>Bacteria</taxon>
        <taxon>Pseudomonadati</taxon>
        <taxon>Pseudomonadota</taxon>
        <taxon>Alphaproteobacteria</taxon>
        <taxon>Rhodobacterales</taxon>
        <taxon>Roseobacteraceae</taxon>
        <taxon>Phaeobacter</taxon>
    </lineage>
</organism>
<dbReference type="InterPro" id="IPR009875">
    <property type="entry name" value="PilZ_domain"/>
</dbReference>
<dbReference type="PANTHER" id="PTHR43867">
    <property type="entry name" value="CELLULOSE SYNTHASE CATALYTIC SUBUNIT A [UDP-FORMING]"/>
    <property type="match status" value="1"/>
</dbReference>
<dbReference type="RefSeq" id="WP_050673965.1">
    <property type="nucleotide sequence ID" value="NZ_CVRL01000037.1"/>
</dbReference>
<feature type="region of interest" description="Disordered" evidence="7">
    <location>
        <begin position="623"/>
        <end position="642"/>
    </location>
</feature>
<evidence type="ECO:0000256" key="3">
    <source>
        <dbReference type="ARBA" id="ARBA00022679"/>
    </source>
</evidence>
<dbReference type="Pfam" id="PF13632">
    <property type="entry name" value="Glyco_trans_2_3"/>
    <property type="match status" value="1"/>
</dbReference>
<evidence type="ECO:0000313" key="11">
    <source>
        <dbReference type="EMBL" id="CRL12162.1"/>
    </source>
</evidence>
<keyword evidence="2 11" id="KW-0328">Glycosyltransferase</keyword>
<accession>A0A0H5D4P2</accession>
<feature type="domain" description="PilZ" evidence="9">
    <location>
        <begin position="535"/>
        <end position="619"/>
    </location>
</feature>
<evidence type="ECO:0000259" key="10">
    <source>
        <dbReference type="Pfam" id="PF13632"/>
    </source>
</evidence>
<evidence type="ECO:0000256" key="5">
    <source>
        <dbReference type="ARBA" id="ARBA00022989"/>
    </source>
</evidence>
<dbReference type="Pfam" id="PF07238">
    <property type="entry name" value="PilZ"/>
    <property type="match status" value="1"/>
</dbReference>
<feature type="compositionally biased region" description="Basic and acidic residues" evidence="7">
    <location>
        <begin position="624"/>
        <end position="640"/>
    </location>
</feature>
<dbReference type="InterPro" id="IPR029044">
    <property type="entry name" value="Nucleotide-diphossugar_trans"/>
</dbReference>
<name>A0A0H5D4P2_9RHOB</name>
<feature type="transmembrane region" description="Helical" evidence="8">
    <location>
        <begin position="511"/>
        <end position="529"/>
    </location>
</feature>
<evidence type="ECO:0000259" key="9">
    <source>
        <dbReference type="Pfam" id="PF07238"/>
    </source>
</evidence>
<comment type="subcellular location">
    <subcellularLocation>
        <location evidence="1">Membrane</location>
        <topology evidence="1">Multi-pass membrane protein</topology>
    </subcellularLocation>
</comment>
<keyword evidence="3 11" id="KW-0808">Transferase</keyword>
<feature type="transmembrane region" description="Helical" evidence="8">
    <location>
        <begin position="65"/>
        <end position="86"/>
    </location>
</feature>
<keyword evidence="5 8" id="KW-1133">Transmembrane helix</keyword>
<feature type="transmembrane region" description="Helical" evidence="8">
    <location>
        <begin position="32"/>
        <end position="50"/>
    </location>
</feature>
<dbReference type="GO" id="GO:0035438">
    <property type="term" value="F:cyclic-di-GMP binding"/>
    <property type="evidence" value="ECO:0007669"/>
    <property type="project" value="InterPro"/>
</dbReference>
<dbReference type="EMBL" id="CVRL01000037">
    <property type="protein sequence ID" value="CRL12162.1"/>
    <property type="molecule type" value="Genomic_DNA"/>
</dbReference>
<gene>
    <name evidence="11" type="primary">bcsA_2</name>
    <name evidence="11" type="ORF">NIT7321_03034</name>
</gene>
<dbReference type="InterPro" id="IPR001173">
    <property type="entry name" value="Glyco_trans_2-like"/>
</dbReference>
<dbReference type="Proteomes" id="UP000043764">
    <property type="component" value="Unassembled WGS sequence"/>
</dbReference>
<evidence type="ECO:0000256" key="8">
    <source>
        <dbReference type="SAM" id="Phobius"/>
    </source>
</evidence>
<dbReference type="Gene3D" id="3.90.550.10">
    <property type="entry name" value="Spore Coat Polysaccharide Biosynthesis Protein SpsA, Chain A"/>
    <property type="match status" value="1"/>
</dbReference>
<keyword evidence="4 8" id="KW-0812">Transmembrane</keyword>
<reference evidence="12" key="1">
    <citation type="submission" date="2015-05" db="EMBL/GenBank/DDBJ databases">
        <authorList>
            <person name="Rodrigo-Torres Lidia"/>
            <person name="Arahal R.David."/>
        </authorList>
    </citation>
    <scope>NUCLEOTIDE SEQUENCE [LARGE SCALE GENOMIC DNA]</scope>
    <source>
        <strain evidence="12">CECT 7321</strain>
    </source>
</reference>
<feature type="domain" description="Glycosyltransferase 2-like" evidence="10">
    <location>
        <begin position="196"/>
        <end position="393"/>
    </location>
</feature>
<evidence type="ECO:0000256" key="4">
    <source>
        <dbReference type="ARBA" id="ARBA00022692"/>
    </source>
</evidence>
<keyword evidence="6 8" id="KW-0472">Membrane</keyword>
<proteinExistence type="predicted"/>
<dbReference type="GO" id="GO:0016760">
    <property type="term" value="F:cellulose synthase (UDP-forming) activity"/>
    <property type="evidence" value="ECO:0007669"/>
    <property type="project" value="UniProtKB-EC"/>
</dbReference>
<dbReference type="InterPro" id="IPR050321">
    <property type="entry name" value="Glycosyltr_2/OpgH_subfam"/>
</dbReference>
<feature type="transmembrane region" description="Helical" evidence="8">
    <location>
        <begin position="473"/>
        <end position="491"/>
    </location>
</feature>
<evidence type="ECO:0000313" key="12">
    <source>
        <dbReference type="Proteomes" id="UP000043764"/>
    </source>
</evidence>
<protein>
    <submittedName>
        <fullName evidence="11">Cellulose synthase catalytic subunit [UDP-forming]</fullName>
        <ecNumber evidence="11">2.4.1.12</ecNumber>
    </submittedName>
</protein>
<dbReference type="STRING" id="481446.NIT7645_03439"/>
<evidence type="ECO:0000256" key="2">
    <source>
        <dbReference type="ARBA" id="ARBA00022676"/>
    </source>
</evidence>
<dbReference type="PANTHER" id="PTHR43867:SF2">
    <property type="entry name" value="CELLULOSE SYNTHASE CATALYTIC SUBUNIT A [UDP-FORMING]"/>
    <property type="match status" value="1"/>
</dbReference>
<evidence type="ECO:0000256" key="6">
    <source>
        <dbReference type="ARBA" id="ARBA00023136"/>
    </source>
</evidence>
<dbReference type="GO" id="GO:0005886">
    <property type="term" value="C:plasma membrane"/>
    <property type="evidence" value="ECO:0007669"/>
    <property type="project" value="TreeGrafter"/>
</dbReference>
<dbReference type="CDD" id="cd06421">
    <property type="entry name" value="CESA_CelA_like"/>
    <property type="match status" value="1"/>
</dbReference>
<dbReference type="SUPFAM" id="SSF53448">
    <property type="entry name" value="Nucleotide-diphospho-sugar transferases"/>
    <property type="match status" value="1"/>
</dbReference>
<dbReference type="EC" id="2.4.1.12" evidence="11"/>
<sequence>MQAESLVPLLLVAAAILLFGNRWRNNPVADRLVVAGLAVVVLRYLIWRLFETVLPVNVLTVTGVFFWGVFVVEMLAWLDTAVLYAYMLRRTNRTPEADRHETRLRHMTPSELPEVDIFIATYNEPAEVLEKTIVGATELDWPKAKLNVWVLDDGRRDWLQQMSKRLGAGYLTRADNAHAKAGNINAAVARTSAPFFLVLDADFIPQQNFLYRAMGFFEDPKIGIVQIPHNFFNPDPMQTSLNMSKVMPDDQRFFFETIMPGRDGYDCAFCCGSNGIVRRSALEEIGNKLPSGSITEDMLLTLALKRKGYVTRYLDERLAFGLAPENINAFFIQRARWARGAIQIMFLREGPFGGPGLKWYERLFFLPFHWITQSLGQTIAMVTPAIFMLTGVPPLVNASFDTVMSYQFPAIVAAIAAVQHFAPGKYHPLATMAHGVLQAFRLLPVVLATLLKPHGHAFKVTPKGGEGTEIQDTVTVAICLFLCGLMAIGLAMNSSYNFQIIASSHLMPVVAFWSVVNMIVLLLVAKIAITPPLLRSEERFELHEPVMLHTGEGKVKGASHDMSLNGIQVEVPADWSCLPKSGGWIGVEIARVGIVPARLRRVFNQDEHSLRAGLSFALPAAGELAEHSDEHSPDSPEEAHSAAQLRRRLIHKLFTTDRMRKFDDPHDWRLGIRMLKSIVSSEQAGAGTKHTSEDDAHPVVPAWLCDLQSQAEATLDSEWQGLLHERTEPEKDSSAA</sequence>
<dbReference type="AlphaFoldDB" id="A0A0H5D4P2"/>
<feature type="transmembrane region" description="Helical" evidence="8">
    <location>
        <begin position="6"/>
        <end position="23"/>
    </location>
</feature>
<keyword evidence="12" id="KW-1185">Reference proteome</keyword>